<dbReference type="SUPFAM" id="SSF52218">
    <property type="entry name" value="Flavoproteins"/>
    <property type="match status" value="1"/>
</dbReference>
<dbReference type="OrthoDB" id="9806505at2"/>
<dbReference type="InterPro" id="IPR026816">
    <property type="entry name" value="Flavodoxin_dom"/>
</dbReference>
<dbReference type="Proteomes" id="UP000006889">
    <property type="component" value="Chromosome"/>
</dbReference>
<evidence type="ECO:0000313" key="2">
    <source>
        <dbReference type="EMBL" id="ADQ03626.1"/>
    </source>
</evidence>
<accession>E4Q1S7</accession>
<dbReference type="PANTHER" id="PTHR39201:SF1">
    <property type="entry name" value="FLAVODOXIN-LIKE DOMAIN-CONTAINING PROTEIN"/>
    <property type="match status" value="1"/>
</dbReference>
<protein>
    <recommendedName>
        <fullName evidence="1">Flavodoxin domain-containing protein</fullName>
    </recommendedName>
</protein>
<gene>
    <name evidence="2" type="ordered locus">Calow_0006</name>
</gene>
<evidence type="ECO:0000313" key="3">
    <source>
        <dbReference type="Proteomes" id="UP000006889"/>
    </source>
</evidence>
<dbReference type="KEGG" id="cow:Calow_0006"/>
<sequence>MKTLVVVYSLTGNSRKVGETLAGILGCDVVEIKENVKRKGIIWFFKSGYEALTKKIVPIEDINIDFSQFDRVLIVCPIWAGNLPSPVRSFLNKYLDKIKDIGFVFTLTSDEKVKVEKVFEKDFKRKAFDSISICAAKVRCNIFEDEIKKFADKIRV</sequence>
<organism evidence="2 3">
    <name type="scientific">Caldicellulosiruptor owensensis (strain ATCC 700167 / DSM 13100 / OL)</name>
    <dbReference type="NCBI Taxonomy" id="632518"/>
    <lineage>
        <taxon>Bacteria</taxon>
        <taxon>Bacillati</taxon>
        <taxon>Bacillota</taxon>
        <taxon>Bacillota incertae sedis</taxon>
        <taxon>Caldicellulosiruptorales</taxon>
        <taxon>Caldicellulosiruptoraceae</taxon>
        <taxon>Caldicellulosiruptor</taxon>
    </lineage>
</organism>
<dbReference type="eggNOG" id="COG0716">
    <property type="taxonomic scope" value="Bacteria"/>
</dbReference>
<dbReference type="PANTHER" id="PTHR39201">
    <property type="entry name" value="EXPORTED PROTEIN-RELATED"/>
    <property type="match status" value="1"/>
</dbReference>
<dbReference type="EMBL" id="CP002216">
    <property type="protein sequence ID" value="ADQ03626.1"/>
    <property type="molecule type" value="Genomic_DNA"/>
</dbReference>
<name>E4Q1S7_CALOW</name>
<dbReference type="InterPro" id="IPR029039">
    <property type="entry name" value="Flavoprotein-like_sf"/>
</dbReference>
<dbReference type="RefSeq" id="WP_013411041.1">
    <property type="nucleotide sequence ID" value="NC_014657.1"/>
</dbReference>
<dbReference type="Gene3D" id="3.40.50.360">
    <property type="match status" value="1"/>
</dbReference>
<dbReference type="Pfam" id="PF12724">
    <property type="entry name" value="Flavodoxin_5"/>
    <property type="match status" value="1"/>
</dbReference>
<dbReference type="AlphaFoldDB" id="E4Q1S7"/>
<keyword evidence="3" id="KW-1185">Reference proteome</keyword>
<reference evidence="2 3" key="2">
    <citation type="journal article" date="2011" name="J. Bacteriol.">
        <title>Complete genome sequences for the anaerobic, extremely thermophilic plant biomass-degrading bacteria Caldicellulosiruptor hydrothermalis, Caldicellulosiruptor kristjanssonii, Caldicellulosiruptor kronotskyensis, Caldicellulosiruptor owensenis, and Caldicellulosiruptor lactoaceticus.</title>
        <authorList>
            <person name="Blumer-Schuette S.E."/>
            <person name="Ozdemir I."/>
            <person name="Mistry D."/>
            <person name="Lucas S."/>
            <person name="Lapidus A."/>
            <person name="Cheng J.F."/>
            <person name="Goodwin L.A."/>
            <person name="Pitluck S."/>
            <person name="Land M.L."/>
            <person name="Hauser L.J."/>
            <person name="Woyke T."/>
            <person name="Mikhailova N."/>
            <person name="Pati A."/>
            <person name="Kyrpides N.C."/>
            <person name="Ivanova N."/>
            <person name="Detter J.C."/>
            <person name="Walston-Davenport K."/>
            <person name="Han S."/>
            <person name="Adams M.W."/>
            <person name="Kelly R.M."/>
        </authorList>
    </citation>
    <scope>NUCLEOTIDE SEQUENCE [LARGE SCALE GENOMIC DNA]</scope>
    <source>
        <strain evidence="3">ATCC 700167 / DSM 13100 / OL</strain>
    </source>
</reference>
<proteinExistence type="predicted"/>
<dbReference type="HOGENOM" id="CLU_068890_3_1_9"/>
<dbReference type="STRING" id="632518.Calow_0006"/>
<reference key="1">
    <citation type="submission" date="2010-09" db="EMBL/GenBank/DDBJ databases">
        <title>Complete sequence of Caldicellulosiruptor owensensis OL.</title>
        <authorList>
            <consortium name="US DOE Joint Genome Institute"/>
            <person name="Lucas S."/>
            <person name="Copeland A."/>
            <person name="Lapidus A."/>
            <person name="Cheng J.-F."/>
            <person name="Bruce D."/>
            <person name="Goodwin L."/>
            <person name="Pitluck S."/>
            <person name="Davenport K."/>
            <person name="Detter J.C."/>
            <person name="Han C."/>
            <person name="Tapia R."/>
            <person name="Land M."/>
            <person name="Hauser L."/>
            <person name="Chang Y.-J."/>
            <person name="Jeffries C."/>
            <person name="Kyrpides N."/>
            <person name="Ivanova N."/>
            <person name="Mikhailova N."/>
            <person name="Blumer-Schuette S.E."/>
            <person name="Kelly R.M."/>
            <person name="Woyke T."/>
        </authorList>
    </citation>
    <scope>NUCLEOTIDE SEQUENCE</scope>
    <source>
        <strain>OL</strain>
    </source>
</reference>
<feature type="domain" description="Flavodoxin" evidence="1">
    <location>
        <begin position="56"/>
        <end position="126"/>
    </location>
</feature>
<evidence type="ECO:0000259" key="1">
    <source>
        <dbReference type="Pfam" id="PF12724"/>
    </source>
</evidence>